<dbReference type="PANTHER" id="PTHR47331">
    <property type="entry name" value="PHD-TYPE DOMAIN-CONTAINING PROTEIN"/>
    <property type="match status" value="1"/>
</dbReference>
<dbReference type="OMA" id="HITTECK"/>
<gene>
    <name evidence="2" type="ORF">NECAME_07870</name>
</gene>
<dbReference type="InterPro" id="IPR005312">
    <property type="entry name" value="DUF1759"/>
</dbReference>
<sequence>MDPITKEMKKVPVLLDTSAEIFFIDTAVVEEPHLPTVKSRLHTLGFDEIQETSSRKVPFEAWDAEGHPLSLILFTHDILTKPFVTAPVHMEDVDLIRQENLPFNLRSDSSIVKPSILLACDQLWTLMKNDEPHVHLPSGLRLVPTRLGYLLTGQKFQVTKDNCAKAIEFLLSKYNNREILINNLIEQLDACALRSPSVKDQRSLLEQKQVIITQLAEKGEQVNSHWLIKKVLAKFPDSVKRRVISKKQSSEANNPFTVETLFKYIDEILSTEEMFLLFSEKRASPAQKSIKPRVVNSLTPICMYCRGSHTSFSCTKYATPQERSLYLKQHQLCMICASTKHITTECKGRLCFNCKGAHHSSCCFKPKGYFNPPPSQQRPVVKRNAQPIAKPHQKSTAKPSKAAVTTIQSNTRSEVDNMTEEENDPTKTIFNTQVSDRPYLLTGEITVMDIETRAKSKVDVLLDTGAETSFMDSSLVKRLHLPILEQRTVRLRTFGAKEAKREKCGLVKLEGWDEKGTKHLLDSLTYDVLTSSFSPVQVSIEDQMFMFSHGISPPIRKDKRKSETNDVPIGSTSAIPNEPMFSRY</sequence>
<dbReference type="InterPro" id="IPR021109">
    <property type="entry name" value="Peptidase_aspartic_dom_sf"/>
</dbReference>
<protein>
    <recommendedName>
        <fullName evidence="4">Tas retrotransposon peptidase A16</fullName>
    </recommendedName>
</protein>
<name>W2TLB3_NECAM</name>
<dbReference type="EMBL" id="KI658422">
    <property type="protein sequence ID" value="ETN82578.1"/>
    <property type="molecule type" value="Genomic_DNA"/>
</dbReference>
<feature type="region of interest" description="Disordered" evidence="1">
    <location>
        <begin position="555"/>
        <end position="584"/>
    </location>
</feature>
<dbReference type="KEGG" id="nai:NECAME_07870"/>
<dbReference type="OrthoDB" id="5869984at2759"/>
<organism evidence="2 3">
    <name type="scientific">Necator americanus</name>
    <name type="common">Human hookworm</name>
    <dbReference type="NCBI Taxonomy" id="51031"/>
    <lineage>
        <taxon>Eukaryota</taxon>
        <taxon>Metazoa</taxon>
        <taxon>Ecdysozoa</taxon>
        <taxon>Nematoda</taxon>
        <taxon>Chromadorea</taxon>
        <taxon>Rhabditida</taxon>
        <taxon>Rhabditina</taxon>
        <taxon>Rhabditomorpha</taxon>
        <taxon>Strongyloidea</taxon>
        <taxon>Ancylostomatidae</taxon>
        <taxon>Bunostominae</taxon>
        <taxon>Necator</taxon>
    </lineage>
</organism>
<keyword evidence="3" id="KW-1185">Reference proteome</keyword>
<proteinExistence type="predicted"/>
<evidence type="ECO:0000313" key="3">
    <source>
        <dbReference type="Proteomes" id="UP000053676"/>
    </source>
</evidence>
<dbReference type="Pfam" id="PF03564">
    <property type="entry name" value="DUF1759"/>
    <property type="match status" value="1"/>
</dbReference>
<evidence type="ECO:0000256" key="1">
    <source>
        <dbReference type="SAM" id="MobiDB-lite"/>
    </source>
</evidence>
<dbReference type="AlphaFoldDB" id="W2TLB3"/>
<dbReference type="PANTHER" id="PTHR47331:SF1">
    <property type="entry name" value="GAG-LIKE PROTEIN"/>
    <property type="match status" value="1"/>
</dbReference>
<dbReference type="Pfam" id="PF13650">
    <property type="entry name" value="Asp_protease_2"/>
    <property type="match status" value="1"/>
</dbReference>
<dbReference type="Proteomes" id="UP000053676">
    <property type="component" value="Unassembled WGS sequence"/>
</dbReference>
<evidence type="ECO:0000313" key="2">
    <source>
        <dbReference type="EMBL" id="ETN82578.1"/>
    </source>
</evidence>
<accession>W2TLB3</accession>
<evidence type="ECO:0008006" key="4">
    <source>
        <dbReference type="Google" id="ProtNLM"/>
    </source>
</evidence>
<dbReference type="CDD" id="cd00303">
    <property type="entry name" value="retropepsin_like"/>
    <property type="match status" value="1"/>
</dbReference>
<reference evidence="3" key="1">
    <citation type="journal article" date="2014" name="Nat. Genet.">
        <title>Genome of the human hookworm Necator americanus.</title>
        <authorList>
            <person name="Tang Y.T."/>
            <person name="Gao X."/>
            <person name="Rosa B.A."/>
            <person name="Abubucker S."/>
            <person name="Hallsworth-Pepin K."/>
            <person name="Martin J."/>
            <person name="Tyagi R."/>
            <person name="Heizer E."/>
            <person name="Zhang X."/>
            <person name="Bhonagiri-Palsikar V."/>
            <person name="Minx P."/>
            <person name="Warren W.C."/>
            <person name="Wang Q."/>
            <person name="Zhan B."/>
            <person name="Hotez P.J."/>
            <person name="Sternberg P.W."/>
            <person name="Dougall A."/>
            <person name="Gaze S.T."/>
            <person name="Mulvenna J."/>
            <person name="Sotillo J."/>
            <person name="Ranganathan S."/>
            <person name="Rabelo E.M."/>
            <person name="Wilson R.K."/>
            <person name="Felgner P.L."/>
            <person name="Bethony J."/>
            <person name="Hawdon J.M."/>
            <person name="Gasser R.B."/>
            <person name="Loukas A."/>
            <person name="Mitreva M."/>
        </authorList>
    </citation>
    <scope>NUCLEOTIDE SEQUENCE [LARGE SCALE GENOMIC DNA]</scope>
</reference>
<dbReference type="Gene3D" id="2.40.70.10">
    <property type="entry name" value="Acid Proteases"/>
    <property type="match status" value="1"/>
</dbReference>